<dbReference type="EMBL" id="WTYF01000004">
    <property type="protein sequence ID" value="MXO52371.1"/>
    <property type="molecule type" value="Genomic_DNA"/>
</dbReference>
<organism evidence="2 3">
    <name type="scientific">Qipengyuania gaetbuli</name>
    <dbReference type="NCBI Taxonomy" id="266952"/>
    <lineage>
        <taxon>Bacteria</taxon>
        <taxon>Pseudomonadati</taxon>
        <taxon>Pseudomonadota</taxon>
        <taxon>Alphaproteobacteria</taxon>
        <taxon>Sphingomonadales</taxon>
        <taxon>Erythrobacteraceae</taxon>
        <taxon>Qipengyuania</taxon>
    </lineage>
</organism>
<evidence type="ECO:0000313" key="2">
    <source>
        <dbReference type="EMBL" id="MXO52371.1"/>
    </source>
</evidence>
<dbReference type="SUPFAM" id="SSF53300">
    <property type="entry name" value="vWA-like"/>
    <property type="match status" value="1"/>
</dbReference>
<keyword evidence="3" id="KW-1185">Reference proteome</keyword>
<sequence>MDELEQQPFGDAEFAENPEQRCPCVLLLDTSSSMRGAPIDQLNAALGTFKDALLEDPMAAKRVELAIVSFGPVQVRTEFTTVDGWYPEHLEANGATPLGEAVVTALDLLRERKDRYRANGVKYYRPWVFLITDGAPTDSWQEAKRRVHEGEERKEFMFYAAAVDGADMSVLSQLGTRQPLKLKGLAFEELFQWLSSSLSAVSQSNPGDQVALINPAAPDGWAIAG</sequence>
<gene>
    <name evidence="2" type="ORF">GRI42_13755</name>
</gene>
<dbReference type="InterPro" id="IPR011392">
    <property type="entry name" value="Tellurite-R_TerY"/>
</dbReference>
<dbReference type="InterPro" id="IPR002035">
    <property type="entry name" value="VWF_A"/>
</dbReference>
<dbReference type="Proteomes" id="UP000444185">
    <property type="component" value="Unassembled WGS sequence"/>
</dbReference>
<feature type="domain" description="VWFA" evidence="1">
    <location>
        <begin position="21"/>
        <end position="195"/>
    </location>
</feature>
<accession>A0A844Y2Z0</accession>
<dbReference type="OrthoDB" id="9806395at2"/>
<proteinExistence type="predicted"/>
<dbReference type="AlphaFoldDB" id="A0A844Y2Z0"/>
<dbReference type="RefSeq" id="WP_160609018.1">
    <property type="nucleotide sequence ID" value="NZ_WTYF01000004.1"/>
</dbReference>
<evidence type="ECO:0000259" key="1">
    <source>
        <dbReference type="SMART" id="SM00327"/>
    </source>
</evidence>
<dbReference type="PIRSF" id="PIRSF020634">
    <property type="entry name" value="TerY_vWA"/>
    <property type="match status" value="1"/>
</dbReference>
<name>A0A844Y2Z0_9SPHN</name>
<dbReference type="InterPro" id="IPR036465">
    <property type="entry name" value="vWFA_dom_sf"/>
</dbReference>
<reference evidence="2 3" key="1">
    <citation type="submission" date="2019-12" db="EMBL/GenBank/DDBJ databases">
        <title>Genomic-based taxomic classification of the family Erythrobacteraceae.</title>
        <authorList>
            <person name="Xu L."/>
        </authorList>
    </citation>
    <scope>NUCLEOTIDE SEQUENCE [LARGE SCALE GENOMIC DNA]</scope>
    <source>
        <strain evidence="2 3">DSM 16225</strain>
    </source>
</reference>
<dbReference type="Pfam" id="PF00092">
    <property type="entry name" value="VWA"/>
    <property type="match status" value="1"/>
</dbReference>
<dbReference type="Gene3D" id="3.40.50.410">
    <property type="entry name" value="von Willebrand factor, type A domain"/>
    <property type="match status" value="1"/>
</dbReference>
<comment type="caution">
    <text evidence="2">The sequence shown here is derived from an EMBL/GenBank/DDBJ whole genome shotgun (WGS) entry which is preliminary data.</text>
</comment>
<dbReference type="SMART" id="SM00327">
    <property type="entry name" value="VWA"/>
    <property type="match status" value="1"/>
</dbReference>
<protein>
    <submittedName>
        <fullName evidence="2">VWA domain-containing protein</fullName>
    </submittedName>
</protein>
<evidence type="ECO:0000313" key="3">
    <source>
        <dbReference type="Proteomes" id="UP000444185"/>
    </source>
</evidence>